<dbReference type="RefSeq" id="WP_387978215.1">
    <property type="nucleotide sequence ID" value="NZ_JBHRWO010000018.1"/>
</dbReference>
<evidence type="ECO:0000313" key="3">
    <source>
        <dbReference type="Proteomes" id="UP001595712"/>
    </source>
</evidence>
<feature type="coiled-coil region" evidence="1">
    <location>
        <begin position="279"/>
        <end position="374"/>
    </location>
</feature>
<feature type="coiled-coil region" evidence="1">
    <location>
        <begin position="775"/>
        <end position="816"/>
    </location>
</feature>
<dbReference type="Gene3D" id="3.40.50.300">
    <property type="entry name" value="P-loop containing nucleotide triphosphate hydrolases"/>
    <property type="match status" value="2"/>
</dbReference>
<evidence type="ECO:0000313" key="2">
    <source>
        <dbReference type="EMBL" id="MFC3494451.1"/>
    </source>
</evidence>
<comment type="caution">
    <text evidence="2">The sequence shown here is derived from an EMBL/GenBank/DDBJ whole genome shotgun (WGS) entry which is preliminary data.</text>
</comment>
<name>A0ABV7Q0T0_9ACTN</name>
<keyword evidence="3" id="KW-1185">Reference proteome</keyword>
<feature type="coiled-coil region" evidence="1">
    <location>
        <begin position="703"/>
        <end position="730"/>
    </location>
</feature>
<sequence>MKEPRYAPTRAGIIGLWDYADEEFVFADGWLVLRGPNGSGKTKALEMLFPFLLDGNISPRRLNPFASQDRTMKSNLLFGGKENGMGYVWMEFSDGERHRTIGIGLRAAKHQDAVKRWHFVVEGRVGVDFGLIGPDDRVCNRKEMIAQFPEGTVVDAPREYRDRVNAALFGLETERYEQMLELVLTLRRPQLAKELDPESLSDTLSEGLRPIDEKLVVDAAKSFEDMEEVAKTLASLRSADEQVGEFLTRYGTYVRAQAKLAVDGVAARLDAVDTALDAEAEAEARARKAGEELERLTEIAGAAADHVGELEGALQGLKDSDAYRSRLELEDLRRSVASAEEQASVLAETARTQAEELEKANAEVGELAEQTETAAAAVELRSGETAGFAERGGIEWSFIDDAERLRRGAAAASEERGEDIRKVAEAGKALDAATAQRKTDEERTETAESNLEAAATALTAAHEAVVGERAGLERSLDDWAREHGDALKVDLREEALAWAAEADAETAPHLRERAIERTRAARSAIEQRMHELRTRLGGVTGMIGSKRIEWEQIRDERDDAPPPPHWRDRHRDGRAGAPLWQRVRFKENVDDRDAAAIEAALEAAGVLDAWLGDIADASDHALRPLPRASRPSGATLAEYLECEDDTETFPVQDILASIAVHPLGSNEGTAYSIVDLSGRFAHGAVTGRAGKPSPEFIGATARRRRRERRMRELEEQIEALQGEAGEIQVAVDGCESEVQALDAALRAMPRTTGLVRALHHVTTRELFRAERAGDLEKARAALEQAVARQHEAAQRLQEAERRHELARSNLESVRRAVADFEVSVRDLLTSMRTHADFGQRLKRQQERADRLVPMVQTISTRARSAEEEHRRLRSRLISIERSLDADTASVFEQIAALDGEVKQARLAAKEADRLREAGVGAKSAAGANAEAAAERTVDAIGEARVASFALRPFCDDDLLDILGCPTGHRWPETDMAPEKEVLPAAVAALLADLRSATSDVQATENSAKAATTIVTTRLQEVMAQLPATGLDHHLSWDNASGIIRVEVDTDEGRQAVGRYGRWLHEQREEQGQLLTEKEQHVLEDALLTSLTGQIHQRVLESRDLVDQMDLAMRERRTSSGLRLGVSWLLKDFEPAERELFSLFNAAPAKLSTMMPQIRKYFADRIKQERARRRSETTYRDLLAEILDYRRWRKFEFTLVRPDGQKQRLTKRVHSQLSGGEQSVALHLPLFAAANAVFGSAAAHAPRMIGLDEAFAGVDEKGRGELMSLAAEFDLQMVMTGYDLWATFPEVEGAAHYSLSHDEATATVSAMLMVWNGSENTEAHDYDGSLAAALGSPGTRAVPHGE</sequence>
<dbReference type="EMBL" id="JBHRWO010000018">
    <property type="protein sequence ID" value="MFC3494451.1"/>
    <property type="molecule type" value="Genomic_DNA"/>
</dbReference>
<evidence type="ECO:0000256" key="1">
    <source>
        <dbReference type="SAM" id="Coils"/>
    </source>
</evidence>
<dbReference type="NCBIfam" id="TIGR02680">
    <property type="entry name" value="TIGR02680 family protein"/>
    <property type="match status" value="1"/>
</dbReference>
<organism evidence="2 3">
    <name type="scientific">Glycomyces rhizosphaerae</name>
    <dbReference type="NCBI Taxonomy" id="2054422"/>
    <lineage>
        <taxon>Bacteria</taxon>
        <taxon>Bacillati</taxon>
        <taxon>Actinomycetota</taxon>
        <taxon>Actinomycetes</taxon>
        <taxon>Glycomycetales</taxon>
        <taxon>Glycomycetaceae</taxon>
        <taxon>Glycomyces</taxon>
    </lineage>
</organism>
<accession>A0ABV7Q0T0</accession>
<dbReference type="PANTHER" id="PTHR43941:SF1">
    <property type="entry name" value="STRUCTURAL MAINTENANCE OF CHROMOSOMES PROTEIN 2"/>
    <property type="match status" value="1"/>
</dbReference>
<gene>
    <name evidence="2" type="ORF">ACFO8M_18350</name>
</gene>
<dbReference type="InterPro" id="IPR013496">
    <property type="entry name" value="CHP02680"/>
</dbReference>
<protein>
    <submittedName>
        <fullName evidence="2">TIGR02680 family protein</fullName>
    </submittedName>
</protein>
<dbReference type="Proteomes" id="UP001595712">
    <property type="component" value="Unassembled WGS sequence"/>
</dbReference>
<dbReference type="SUPFAM" id="SSF52540">
    <property type="entry name" value="P-loop containing nucleoside triphosphate hydrolases"/>
    <property type="match status" value="1"/>
</dbReference>
<dbReference type="InterPro" id="IPR027417">
    <property type="entry name" value="P-loop_NTPase"/>
</dbReference>
<dbReference type="PANTHER" id="PTHR43941">
    <property type="entry name" value="STRUCTURAL MAINTENANCE OF CHROMOSOMES PROTEIN 2"/>
    <property type="match status" value="1"/>
</dbReference>
<dbReference type="Pfam" id="PF13558">
    <property type="entry name" value="SbcC_Walker_B"/>
    <property type="match status" value="1"/>
</dbReference>
<feature type="coiled-coil region" evidence="1">
    <location>
        <begin position="855"/>
        <end position="882"/>
    </location>
</feature>
<keyword evidence="1" id="KW-0175">Coiled coil</keyword>
<proteinExistence type="predicted"/>
<reference evidence="3" key="1">
    <citation type="journal article" date="2019" name="Int. J. Syst. Evol. Microbiol.">
        <title>The Global Catalogue of Microorganisms (GCM) 10K type strain sequencing project: providing services to taxonomists for standard genome sequencing and annotation.</title>
        <authorList>
            <consortium name="The Broad Institute Genomics Platform"/>
            <consortium name="The Broad Institute Genome Sequencing Center for Infectious Disease"/>
            <person name="Wu L."/>
            <person name="Ma J."/>
        </authorList>
    </citation>
    <scope>NUCLEOTIDE SEQUENCE [LARGE SCALE GENOMIC DNA]</scope>
    <source>
        <strain evidence="3">CGMCC 4.7396</strain>
    </source>
</reference>